<dbReference type="AlphaFoldDB" id="A0AAE3VTI6"/>
<dbReference type="Proteomes" id="UP001240236">
    <property type="component" value="Unassembled WGS sequence"/>
</dbReference>
<organism evidence="1 3">
    <name type="scientific">Catenuloplanes indicus</name>
    <dbReference type="NCBI Taxonomy" id="137267"/>
    <lineage>
        <taxon>Bacteria</taxon>
        <taxon>Bacillati</taxon>
        <taxon>Actinomycetota</taxon>
        <taxon>Actinomycetes</taxon>
        <taxon>Micromonosporales</taxon>
        <taxon>Micromonosporaceae</taxon>
        <taxon>Catenuloplanes</taxon>
    </lineage>
</organism>
<keyword evidence="3" id="KW-1185">Reference proteome</keyword>
<proteinExistence type="predicted"/>
<evidence type="ECO:0000313" key="3">
    <source>
        <dbReference type="Proteomes" id="UP001240236"/>
    </source>
</evidence>
<evidence type="ECO:0000313" key="2">
    <source>
        <dbReference type="EMBL" id="MDQ0371694.1"/>
    </source>
</evidence>
<accession>A0AAE3VTI6</accession>
<gene>
    <name evidence="1" type="ORF">J2S42_000041</name>
    <name evidence="2" type="ORF">J2S42_008442</name>
</gene>
<dbReference type="EMBL" id="JAUSUZ010000001">
    <property type="protein sequence ID" value="MDQ0363372.1"/>
    <property type="molecule type" value="Genomic_DNA"/>
</dbReference>
<comment type="caution">
    <text evidence="1">The sequence shown here is derived from an EMBL/GenBank/DDBJ whole genome shotgun (WGS) entry which is preliminary data.</text>
</comment>
<protein>
    <submittedName>
        <fullName evidence="1">Uncharacterized protein</fullName>
    </submittedName>
</protein>
<dbReference type="RefSeq" id="WP_307233950.1">
    <property type="nucleotide sequence ID" value="NZ_JAUSUZ010000001.1"/>
</dbReference>
<name>A0AAE3VTI6_9ACTN</name>
<dbReference type="EMBL" id="JAUSUZ010000002">
    <property type="protein sequence ID" value="MDQ0371694.1"/>
    <property type="molecule type" value="Genomic_DNA"/>
</dbReference>
<sequence>MGSLVPRPSQVVQPEVVDGEVGTMTGHRLCGGQHWTVYAQMRCCCGDIHDLGAWACCGCGHHHDPDGDCKPDGPCGSYLCCIN</sequence>
<reference evidence="1 3" key="1">
    <citation type="submission" date="2023-07" db="EMBL/GenBank/DDBJ databases">
        <title>Sequencing the genomes of 1000 actinobacteria strains.</title>
        <authorList>
            <person name="Klenk H.-P."/>
        </authorList>
    </citation>
    <scope>NUCLEOTIDE SEQUENCE [LARGE SCALE GENOMIC DNA]</scope>
    <source>
        <strain evidence="1 3">DSM 44709</strain>
    </source>
</reference>
<evidence type="ECO:0000313" key="1">
    <source>
        <dbReference type="EMBL" id="MDQ0363372.1"/>
    </source>
</evidence>